<feature type="transmembrane region" description="Helical" evidence="1">
    <location>
        <begin position="28"/>
        <end position="50"/>
    </location>
</feature>
<dbReference type="RefSeq" id="WP_309755789.1">
    <property type="nucleotide sequence ID" value="NZ_JAVJAF010000001.1"/>
</dbReference>
<keyword evidence="1" id="KW-0812">Transmembrane</keyword>
<comment type="caution">
    <text evidence="2">The sequence shown here is derived from an EMBL/GenBank/DDBJ whole genome shotgun (WGS) entry which is preliminary data.</text>
</comment>
<keyword evidence="1" id="KW-0472">Membrane</keyword>
<dbReference type="AlphaFoldDB" id="A0AAJ2BIB2"/>
<dbReference type="PANTHER" id="PTHR38441">
    <property type="entry name" value="INTEGRAL MEMBRANE PROTEIN-RELATED"/>
    <property type="match status" value="1"/>
</dbReference>
<evidence type="ECO:0000313" key="2">
    <source>
        <dbReference type="EMBL" id="MDR6233162.1"/>
    </source>
</evidence>
<dbReference type="PANTHER" id="PTHR38441:SF1">
    <property type="entry name" value="MEMBRANE PROTEIN"/>
    <property type="match status" value="1"/>
</dbReference>
<evidence type="ECO:0000313" key="3">
    <source>
        <dbReference type="Proteomes" id="UP001268036"/>
    </source>
</evidence>
<dbReference type="Proteomes" id="UP001268036">
    <property type="component" value="Unassembled WGS sequence"/>
</dbReference>
<proteinExistence type="predicted"/>
<dbReference type="EMBL" id="JAVJAF010000001">
    <property type="protein sequence ID" value="MDR6233162.1"/>
    <property type="molecule type" value="Genomic_DNA"/>
</dbReference>
<dbReference type="Pfam" id="PF04341">
    <property type="entry name" value="DUF485"/>
    <property type="match status" value="1"/>
</dbReference>
<accession>A0AAJ2BIB2</accession>
<sequence>MSTPSTLPWELISRDAEFVATTRAKARLVTVLMVIAAIYYFALPLGASLLKPLFQQTLVGQLNVGLVFALSQYPVGGLLAVAYLRGTRTLDARLQAVRLRYLQEVTP</sequence>
<dbReference type="InterPro" id="IPR007436">
    <property type="entry name" value="DUF485"/>
</dbReference>
<keyword evidence="1" id="KW-1133">Transmembrane helix</keyword>
<protein>
    <submittedName>
        <fullName evidence="2">Uncharacterized membrane protein (DUF485 family)</fullName>
    </submittedName>
</protein>
<gene>
    <name evidence="2" type="ORF">QE440_000903</name>
</gene>
<evidence type="ECO:0000256" key="1">
    <source>
        <dbReference type="SAM" id="Phobius"/>
    </source>
</evidence>
<reference evidence="2" key="1">
    <citation type="submission" date="2023-08" db="EMBL/GenBank/DDBJ databases">
        <title>Functional and genomic diversity of the sorghum phyllosphere microbiome.</title>
        <authorList>
            <person name="Shade A."/>
        </authorList>
    </citation>
    <scope>NUCLEOTIDE SEQUENCE</scope>
    <source>
        <strain evidence="2">SORGH_AS_0201</strain>
    </source>
</reference>
<organism evidence="2 3">
    <name type="scientific">Pseudomonas oryzihabitans</name>
    <dbReference type="NCBI Taxonomy" id="47885"/>
    <lineage>
        <taxon>Bacteria</taxon>
        <taxon>Pseudomonadati</taxon>
        <taxon>Pseudomonadota</taxon>
        <taxon>Gammaproteobacteria</taxon>
        <taxon>Pseudomonadales</taxon>
        <taxon>Pseudomonadaceae</taxon>
        <taxon>Pseudomonas</taxon>
    </lineage>
</organism>
<name>A0AAJ2BIB2_9PSED</name>
<feature type="transmembrane region" description="Helical" evidence="1">
    <location>
        <begin position="62"/>
        <end position="84"/>
    </location>
</feature>